<dbReference type="EMBL" id="KZ805315">
    <property type="protein sequence ID" value="PVI05223.1"/>
    <property type="molecule type" value="Genomic_DNA"/>
</dbReference>
<feature type="domain" description="Arrestin-like N-terminal" evidence="1">
    <location>
        <begin position="19"/>
        <end position="126"/>
    </location>
</feature>
<dbReference type="Proteomes" id="UP000244855">
    <property type="component" value="Unassembled WGS sequence"/>
</dbReference>
<dbReference type="AlphaFoldDB" id="A0A2V1E3U6"/>
<dbReference type="InterPro" id="IPR011021">
    <property type="entry name" value="Arrestin-like_N"/>
</dbReference>
<dbReference type="InterPro" id="IPR014752">
    <property type="entry name" value="Arrestin-like_C"/>
</dbReference>
<evidence type="ECO:0000313" key="2">
    <source>
        <dbReference type="EMBL" id="PVI05223.1"/>
    </source>
</evidence>
<protein>
    <recommendedName>
        <fullName evidence="1">Arrestin-like N-terminal domain-containing protein</fullName>
    </recommendedName>
</protein>
<accession>A0A2V1E3U6</accession>
<dbReference type="OrthoDB" id="3892815at2759"/>
<evidence type="ECO:0000313" key="3">
    <source>
        <dbReference type="Proteomes" id="UP000244855"/>
    </source>
</evidence>
<reference evidence="2 3" key="1">
    <citation type="journal article" date="2018" name="Sci. Rep.">
        <title>Comparative genomics provides insights into the lifestyle and reveals functional heterogeneity of dark septate endophytic fungi.</title>
        <authorList>
            <person name="Knapp D.G."/>
            <person name="Nemeth J.B."/>
            <person name="Barry K."/>
            <person name="Hainaut M."/>
            <person name="Henrissat B."/>
            <person name="Johnson J."/>
            <person name="Kuo A."/>
            <person name="Lim J.H.P."/>
            <person name="Lipzen A."/>
            <person name="Nolan M."/>
            <person name="Ohm R.A."/>
            <person name="Tamas L."/>
            <person name="Grigoriev I.V."/>
            <person name="Spatafora J.W."/>
            <person name="Nagy L.G."/>
            <person name="Kovacs G.M."/>
        </authorList>
    </citation>
    <scope>NUCLEOTIDE SEQUENCE [LARGE SCALE GENOMIC DNA]</scope>
    <source>
        <strain evidence="2 3">DSE2036</strain>
    </source>
</reference>
<evidence type="ECO:0000259" key="1">
    <source>
        <dbReference type="Pfam" id="PF00339"/>
    </source>
</evidence>
<sequence>MGLFSRSKEPEGPLPSLTVYISTPEDTVFHPDDTVTGHVSFSTPVPLTPQALEVNFWGMSTVWLRTSHSTGPSDNRSTEYHHYRDNAPLFQVSTNVLDTLLPPPYFVPNETYTFPFQFRVPAGTSSNRSGFYKSDDEAPWTVQPHPLPPTMLWCTSTSSTKEYPDHAFIEYG</sequence>
<name>A0A2V1E3U6_9PLEO</name>
<dbReference type="Pfam" id="PF00339">
    <property type="entry name" value="Arrestin_N"/>
    <property type="match status" value="1"/>
</dbReference>
<keyword evidence="3" id="KW-1185">Reference proteome</keyword>
<gene>
    <name evidence="2" type="ORF">DM02DRAFT_554877</name>
</gene>
<feature type="non-terminal residue" evidence="2">
    <location>
        <position position="172"/>
    </location>
</feature>
<proteinExistence type="predicted"/>
<dbReference type="Gene3D" id="2.60.40.640">
    <property type="match status" value="1"/>
</dbReference>
<organism evidence="2 3">
    <name type="scientific">Periconia macrospinosa</name>
    <dbReference type="NCBI Taxonomy" id="97972"/>
    <lineage>
        <taxon>Eukaryota</taxon>
        <taxon>Fungi</taxon>
        <taxon>Dikarya</taxon>
        <taxon>Ascomycota</taxon>
        <taxon>Pezizomycotina</taxon>
        <taxon>Dothideomycetes</taxon>
        <taxon>Pleosporomycetidae</taxon>
        <taxon>Pleosporales</taxon>
        <taxon>Massarineae</taxon>
        <taxon>Periconiaceae</taxon>
        <taxon>Periconia</taxon>
    </lineage>
</organism>